<dbReference type="KEGG" id="bgok:Pr1d_36660"/>
<reference evidence="1 2" key="1">
    <citation type="submission" date="2019-08" db="EMBL/GenBank/DDBJ databases">
        <title>Deep-cultivation of Planctomycetes and their phenomic and genomic characterization uncovers novel biology.</title>
        <authorList>
            <person name="Wiegand S."/>
            <person name="Jogler M."/>
            <person name="Boedeker C."/>
            <person name="Pinto D."/>
            <person name="Vollmers J."/>
            <person name="Rivas-Marin E."/>
            <person name="Kohn T."/>
            <person name="Peeters S.H."/>
            <person name="Heuer A."/>
            <person name="Rast P."/>
            <person name="Oberbeckmann S."/>
            <person name="Bunk B."/>
            <person name="Jeske O."/>
            <person name="Meyerdierks A."/>
            <person name="Storesund J.E."/>
            <person name="Kallscheuer N."/>
            <person name="Luecker S."/>
            <person name="Lage O.M."/>
            <person name="Pohl T."/>
            <person name="Merkel B.J."/>
            <person name="Hornburger P."/>
            <person name="Mueller R.-W."/>
            <person name="Bruemmer F."/>
            <person name="Labrenz M."/>
            <person name="Spormann A.M."/>
            <person name="Op den Camp H."/>
            <person name="Overmann J."/>
            <person name="Amann R."/>
            <person name="Jetten M.S.M."/>
            <person name="Mascher T."/>
            <person name="Medema M.H."/>
            <person name="Devos D.P."/>
            <person name="Kaster A.-K."/>
            <person name="Ovreas L."/>
            <person name="Rohde M."/>
            <person name="Galperin M.Y."/>
            <person name="Jogler C."/>
        </authorList>
    </citation>
    <scope>NUCLEOTIDE SEQUENCE [LARGE SCALE GENOMIC DNA]</scope>
    <source>
        <strain evidence="1 2">Pr1d</strain>
    </source>
</reference>
<keyword evidence="2" id="KW-1185">Reference proteome</keyword>
<sequence length="197" mass="22194">MAADSASLEQLERIMASLEGCEHYAISTAEKLDPNWENFKRPECISFSYKSAYNGRIGLEKLNHDTIALVHSLLREVREALEVCQKLKKNPRIIDALELAHLAYFVGMSDGFLKSLITDALIDGVIIAGKRGTGGKNSSKLVSPEHEKWLREEYTLFRGHGALCENISSALFNKYGYKVHAKTVRKRLRELGLWENA</sequence>
<accession>A0A5B9QFL8</accession>
<dbReference type="EMBL" id="CP042913">
    <property type="protein sequence ID" value="QEG36352.1"/>
    <property type="molecule type" value="Genomic_DNA"/>
</dbReference>
<gene>
    <name evidence="1" type="ORF">Pr1d_36660</name>
</gene>
<evidence type="ECO:0000313" key="2">
    <source>
        <dbReference type="Proteomes" id="UP000323917"/>
    </source>
</evidence>
<evidence type="ECO:0000313" key="1">
    <source>
        <dbReference type="EMBL" id="QEG36352.1"/>
    </source>
</evidence>
<proteinExistence type="predicted"/>
<dbReference type="RefSeq" id="WP_148074709.1">
    <property type="nucleotide sequence ID" value="NZ_CP042913.1"/>
</dbReference>
<name>A0A5B9QFL8_9BACT</name>
<protein>
    <submittedName>
        <fullName evidence="1">Uncharacterized protein</fullName>
    </submittedName>
</protein>
<dbReference type="OrthoDB" id="294530at2"/>
<organism evidence="1 2">
    <name type="scientific">Bythopirellula goksoeyrii</name>
    <dbReference type="NCBI Taxonomy" id="1400387"/>
    <lineage>
        <taxon>Bacteria</taxon>
        <taxon>Pseudomonadati</taxon>
        <taxon>Planctomycetota</taxon>
        <taxon>Planctomycetia</taxon>
        <taxon>Pirellulales</taxon>
        <taxon>Lacipirellulaceae</taxon>
        <taxon>Bythopirellula</taxon>
    </lineage>
</organism>
<dbReference type="Proteomes" id="UP000323917">
    <property type="component" value="Chromosome"/>
</dbReference>
<dbReference type="AlphaFoldDB" id="A0A5B9QFL8"/>